<dbReference type="EMBL" id="NEEW01000001">
    <property type="protein sequence ID" value="PJD89539.1"/>
    <property type="molecule type" value="Genomic_DNA"/>
</dbReference>
<dbReference type="Proteomes" id="UP000229974">
    <property type="component" value="Unassembled WGS sequence"/>
</dbReference>
<name>A0A2K3TCD3_9ENTR</name>
<comment type="caution">
    <text evidence="1">The sequence shown here is derived from an EMBL/GenBank/DDBJ whole genome shotgun (WGS) entry which is preliminary data.</text>
</comment>
<organism evidence="1 2">
    <name type="scientific">Enterobacter hormaechei</name>
    <dbReference type="NCBI Taxonomy" id="158836"/>
    <lineage>
        <taxon>Bacteria</taxon>
        <taxon>Pseudomonadati</taxon>
        <taxon>Pseudomonadota</taxon>
        <taxon>Gammaproteobacteria</taxon>
        <taxon>Enterobacterales</taxon>
        <taxon>Enterobacteriaceae</taxon>
        <taxon>Enterobacter</taxon>
        <taxon>Enterobacter cloacae complex</taxon>
    </lineage>
</organism>
<evidence type="ECO:0000313" key="2">
    <source>
        <dbReference type="Proteomes" id="UP000229974"/>
    </source>
</evidence>
<sequence length="62" mass="7155">MLTQTFMINIMPNEYSGRMEEIPMILSHFEHFSDNGIICDNLTSYRFSSTALSGWHRIPDTG</sequence>
<gene>
    <name evidence="1" type="ORF">B9Q30_03205</name>
</gene>
<proteinExistence type="predicted"/>
<accession>A0A2K3TCD3</accession>
<protein>
    <submittedName>
        <fullName evidence="1">Uncharacterized protein</fullName>
    </submittedName>
</protein>
<evidence type="ECO:0000313" key="1">
    <source>
        <dbReference type="EMBL" id="PJD89539.1"/>
    </source>
</evidence>
<reference evidence="1 2" key="1">
    <citation type="journal article" date="2017" name="J. Antimicrob. Chemother.">
        <title>Characterization of the population structure, drug resistance mechanisms and plasmids of the community-associated Enterobacter cloacae complex in China.</title>
        <authorList>
            <person name="Zhou K."/>
            <person name="Yu W."/>
            <person name="Cao X."/>
            <person name="Shen P."/>
            <person name="Lu H."/>
            <person name="Luo Q."/>
            <person name="Rossen J.W.A."/>
            <person name="Xiao Y."/>
        </authorList>
    </citation>
    <scope>NUCLEOTIDE SEQUENCE [LARGE SCALE GENOMIC DNA]</scope>
    <source>
        <strain evidence="1 2">ECC904</strain>
    </source>
</reference>
<dbReference type="AlphaFoldDB" id="A0A2K3TCD3"/>